<dbReference type="NCBIfam" id="TIGR03725">
    <property type="entry name" value="T6A_YeaZ"/>
    <property type="match status" value="1"/>
</dbReference>
<feature type="region of interest" description="Disordered" evidence="1">
    <location>
        <begin position="213"/>
        <end position="252"/>
    </location>
</feature>
<dbReference type="SUPFAM" id="SSF53067">
    <property type="entry name" value="Actin-like ATPase domain"/>
    <property type="match status" value="1"/>
</dbReference>
<keyword evidence="4" id="KW-1185">Reference proteome</keyword>
<dbReference type="InterPro" id="IPR043129">
    <property type="entry name" value="ATPase_NBD"/>
</dbReference>
<protein>
    <submittedName>
        <fullName evidence="3">tRNA (Adenosine(37)-N6)-threonylcarbamoyltransferase complex dimerization subunit type 1 TsaB</fullName>
        <ecNumber evidence="3">2.3.1.234</ecNumber>
    </submittedName>
</protein>
<name>A0A8J7V3G1_9PROT</name>
<accession>A0A8J7V3G1</accession>
<evidence type="ECO:0000256" key="1">
    <source>
        <dbReference type="SAM" id="MobiDB-lite"/>
    </source>
</evidence>
<dbReference type="EC" id="2.3.1.234" evidence="3"/>
<dbReference type="GO" id="GO:0002949">
    <property type="term" value="P:tRNA threonylcarbamoyladenosine modification"/>
    <property type="evidence" value="ECO:0007669"/>
    <property type="project" value="InterPro"/>
</dbReference>
<dbReference type="PANTHER" id="PTHR11735">
    <property type="entry name" value="TRNA N6-ADENOSINE THREONYLCARBAMOYLTRANSFERASE"/>
    <property type="match status" value="1"/>
</dbReference>
<evidence type="ECO:0000313" key="4">
    <source>
        <dbReference type="Proteomes" id="UP000672602"/>
    </source>
</evidence>
<keyword evidence="3" id="KW-0012">Acyltransferase</keyword>
<keyword evidence="3" id="KW-0808">Transferase</keyword>
<dbReference type="Proteomes" id="UP000672602">
    <property type="component" value="Unassembled WGS sequence"/>
</dbReference>
<dbReference type="RefSeq" id="WP_210682772.1">
    <property type="nucleotide sequence ID" value="NZ_JAGMWN010000006.1"/>
</dbReference>
<dbReference type="GO" id="GO:0005829">
    <property type="term" value="C:cytosol"/>
    <property type="evidence" value="ECO:0007669"/>
    <property type="project" value="TreeGrafter"/>
</dbReference>
<comment type="caution">
    <text evidence="3">The sequence shown here is derived from an EMBL/GenBank/DDBJ whole genome shotgun (WGS) entry which is preliminary data.</text>
</comment>
<evidence type="ECO:0000259" key="2">
    <source>
        <dbReference type="Pfam" id="PF00814"/>
    </source>
</evidence>
<dbReference type="Gene3D" id="3.30.420.40">
    <property type="match status" value="2"/>
</dbReference>
<sequence length="252" mass="24991">MSLILTLDTALDACTVALGRSGVLVAGRHEPMRRGQAEALAPMIDAVMAEAGARPAALDAIAVTVGPGAFTGMRIGIAAARGLALALDRPAFGLTTTEAIAASQPEAGVGATSSEVGAPLLIAIETKRQDLYLALVPAGRGAGGGSAPVACPPEEAVAWLEKTGAAGWRKGLLLAGDGTARAGAALTAAGLHWRPAGGPALPAPEALATLAEAARVAGPPGTPPEPLYLRPPDATPPRPPAWRAAPGDGRDS</sequence>
<reference evidence="3" key="1">
    <citation type="submission" date="2021-04" db="EMBL/GenBank/DDBJ databases">
        <authorList>
            <person name="Zhang D.-C."/>
        </authorList>
    </citation>
    <scope>NUCLEOTIDE SEQUENCE</scope>
    <source>
        <strain evidence="3">CGMCC 1.15697</strain>
    </source>
</reference>
<dbReference type="Pfam" id="PF00814">
    <property type="entry name" value="TsaD"/>
    <property type="match status" value="1"/>
</dbReference>
<dbReference type="InterPro" id="IPR022496">
    <property type="entry name" value="T6A_TsaB"/>
</dbReference>
<feature type="compositionally biased region" description="Low complexity" evidence="1">
    <location>
        <begin position="241"/>
        <end position="252"/>
    </location>
</feature>
<dbReference type="PANTHER" id="PTHR11735:SF11">
    <property type="entry name" value="TRNA THREONYLCARBAMOYLADENOSINE BIOSYNTHESIS PROTEIN TSAB"/>
    <property type="match status" value="1"/>
</dbReference>
<evidence type="ECO:0000313" key="3">
    <source>
        <dbReference type="EMBL" id="MBP5858206.1"/>
    </source>
</evidence>
<gene>
    <name evidence="3" type="primary">tsaB</name>
    <name evidence="3" type="ORF">KAJ83_14395</name>
</gene>
<dbReference type="AlphaFoldDB" id="A0A8J7V3G1"/>
<dbReference type="EMBL" id="JAGMWN010000006">
    <property type="protein sequence ID" value="MBP5858206.1"/>
    <property type="molecule type" value="Genomic_DNA"/>
</dbReference>
<feature type="domain" description="Gcp-like" evidence="2">
    <location>
        <begin position="35"/>
        <end position="133"/>
    </location>
</feature>
<dbReference type="GO" id="GO:0061711">
    <property type="term" value="F:tRNA N(6)-L-threonylcarbamoyladenine synthase activity"/>
    <property type="evidence" value="ECO:0007669"/>
    <property type="project" value="UniProtKB-EC"/>
</dbReference>
<organism evidence="3 4">
    <name type="scientific">Marivibrio halodurans</name>
    <dbReference type="NCBI Taxonomy" id="2039722"/>
    <lineage>
        <taxon>Bacteria</taxon>
        <taxon>Pseudomonadati</taxon>
        <taxon>Pseudomonadota</taxon>
        <taxon>Alphaproteobacteria</taxon>
        <taxon>Rhodospirillales</taxon>
        <taxon>Rhodospirillaceae</taxon>
        <taxon>Marivibrio</taxon>
    </lineage>
</organism>
<dbReference type="InterPro" id="IPR000905">
    <property type="entry name" value="Gcp-like_dom"/>
</dbReference>
<proteinExistence type="predicted"/>